<reference evidence="2 3" key="1">
    <citation type="submission" date="2020-02" db="EMBL/GenBank/DDBJ databases">
        <authorList>
            <person name="Zheng R.K."/>
            <person name="Sun C.M."/>
        </authorList>
    </citation>
    <scope>NUCLEOTIDE SEQUENCE [LARGE SCALE GENOMIC DNA]</scope>
    <source>
        <strain evidence="3">zrk23</strain>
    </source>
</reference>
<keyword evidence="3" id="KW-1185">Reference proteome</keyword>
<dbReference type="InterPro" id="IPR000944">
    <property type="entry name" value="Tscrpt_reg_Rrf2"/>
</dbReference>
<sequence length="185" mass="19050">MRLSSLADYAVVTMAAAARHCGGMARVNATSLAEETGLPLPTVQKLVSKMSSAGLIESSRGTGGGFRLSRPPKAITLADIVEAIEGPIALTACVDSAKPGCAVEANCHVRPHWNVVNNVVRDALVAVTLADLSTPPLASSAVSSEAETRSREDGAANATDEAFLDGRFSTSSKLLETNGSNRISG</sequence>
<name>A0A6G6Y380_9SPHN</name>
<dbReference type="GO" id="GO:0003700">
    <property type="term" value="F:DNA-binding transcription factor activity"/>
    <property type="evidence" value="ECO:0007669"/>
    <property type="project" value="TreeGrafter"/>
</dbReference>
<dbReference type="InterPro" id="IPR036390">
    <property type="entry name" value="WH_DNA-bd_sf"/>
</dbReference>
<evidence type="ECO:0000313" key="3">
    <source>
        <dbReference type="Proteomes" id="UP000501568"/>
    </source>
</evidence>
<accession>A0A6G6Y380</accession>
<dbReference type="KEGG" id="spzr:G5C33_04000"/>
<dbReference type="SUPFAM" id="SSF46785">
    <property type="entry name" value="Winged helix' DNA-binding domain"/>
    <property type="match status" value="1"/>
</dbReference>
<dbReference type="EMBL" id="CP049109">
    <property type="protein sequence ID" value="QIG79026.1"/>
    <property type="molecule type" value="Genomic_DNA"/>
</dbReference>
<dbReference type="NCBIfam" id="TIGR00738">
    <property type="entry name" value="rrf2_super"/>
    <property type="match status" value="1"/>
</dbReference>
<dbReference type="NCBIfam" id="TIGR02944">
    <property type="entry name" value="suf_reg_Xantho"/>
    <property type="match status" value="1"/>
</dbReference>
<evidence type="ECO:0000313" key="2">
    <source>
        <dbReference type="EMBL" id="QIG79026.1"/>
    </source>
</evidence>
<dbReference type="Pfam" id="PF02082">
    <property type="entry name" value="Rrf2"/>
    <property type="match status" value="1"/>
</dbReference>
<gene>
    <name evidence="2" type="ORF">G5C33_04000</name>
</gene>
<dbReference type="RefSeq" id="WP_165326028.1">
    <property type="nucleotide sequence ID" value="NZ_CP049109.1"/>
</dbReference>
<feature type="region of interest" description="Disordered" evidence="1">
    <location>
        <begin position="138"/>
        <end position="162"/>
    </location>
</feature>
<dbReference type="AlphaFoldDB" id="A0A6G6Y380"/>
<dbReference type="GO" id="GO:0005829">
    <property type="term" value="C:cytosol"/>
    <property type="evidence" value="ECO:0007669"/>
    <property type="project" value="TreeGrafter"/>
</dbReference>
<dbReference type="PANTHER" id="PTHR33221:SF2">
    <property type="entry name" value="TRANSCRIPTIONAL REGULATOR"/>
    <property type="match status" value="1"/>
</dbReference>
<proteinExistence type="predicted"/>
<dbReference type="InterPro" id="IPR036388">
    <property type="entry name" value="WH-like_DNA-bd_sf"/>
</dbReference>
<evidence type="ECO:0000256" key="1">
    <source>
        <dbReference type="SAM" id="MobiDB-lite"/>
    </source>
</evidence>
<organism evidence="2 3">
    <name type="scientific">Stakelama tenebrarum</name>
    <dbReference type="NCBI Taxonomy" id="2711215"/>
    <lineage>
        <taxon>Bacteria</taxon>
        <taxon>Pseudomonadati</taxon>
        <taxon>Pseudomonadota</taxon>
        <taxon>Alphaproteobacteria</taxon>
        <taxon>Sphingomonadales</taxon>
        <taxon>Sphingomonadaceae</taxon>
        <taxon>Stakelama</taxon>
    </lineage>
</organism>
<dbReference type="PROSITE" id="PS51197">
    <property type="entry name" value="HTH_RRF2_2"/>
    <property type="match status" value="1"/>
</dbReference>
<dbReference type="Gene3D" id="1.10.10.10">
    <property type="entry name" value="Winged helix-like DNA-binding domain superfamily/Winged helix DNA-binding domain"/>
    <property type="match status" value="1"/>
</dbReference>
<dbReference type="InterPro" id="IPR014290">
    <property type="entry name" value="SUF_FeS_clus_asmbl_reg"/>
</dbReference>
<protein>
    <submittedName>
        <fullName evidence="2">SUF system Fe-S cluster assembly regulator</fullName>
    </submittedName>
</protein>
<dbReference type="PANTHER" id="PTHR33221">
    <property type="entry name" value="WINGED HELIX-TURN-HELIX TRANSCRIPTIONAL REGULATOR, RRF2 FAMILY"/>
    <property type="match status" value="1"/>
</dbReference>
<dbReference type="Proteomes" id="UP000501568">
    <property type="component" value="Chromosome"/>
</dbReference>